<proteinExistence type="inferred from homology"/>
<dbReference type="CDD" id="cd03257">
    <property type="entry name" value="ABC_NikE_OppD_transporters"/>
    <property type="match status" value="1"/>
</dbReference>
<dbReference type="InterPro" id="IPR003593">
    <property type="entry name" value="AAA+_ATPase"/>
</dbReference>
<dbReference type="PANTHER" id="PTHR43776">
    <property type="entry name" value="TRANSPORT ATP-BINDING PROTEIN"/>
    <property type="match status" value="1"/>
</dbReference>
<dbReference type="SUPFAM" id="SSF52540">
    <property type="entry name" value="P-loop containing nucleoside triphosphate hydrolases"/>
    <property type="match status" value="1"/>
</dbReference>
<feature type="non-terminal residue" evidence="6">
    <location>
        <position position="267"/>
    </location>
</feature>
<evidence type="ECO:0000256" key="2">
    <source>
        <dbReference type="ARBA" id="ARBA00022448"/>
    </source>
</evidence>
<dbReference type="Pfam" id="PF00005">
    <property type="entry name" value="ABC_tran"/>
    <property type="match status" value="1"/>
</dbReference>
<protein>
    <submittedName>
        <fullName evidence="6">ABC transporter ATP-binding protein</fullName>
    </submittedName>
</protein>
<dbReference type="SMART" id="SM00382">
    <property type="entry name" value="AAA"/>
    <property type="match status" value="1"/>
</dbReference>
<dbReference type="InterPro" id="IPR050319">
    <property type="entry name" value="ABC_transp_ATP-bind"/>
</dbReference>
<dbReference type="GO" id="GO:0016887">
    <property type="term" value="F:ATP hydrolysis activity"/>
    <property type="evidence" value="ECO:0007669"/>
    <property type="project" value="InterPro"/>
</dbReference>
<feature type="domain" description="ABC transporter" evidence="5">
    <location>
        <begin position="5"/>
        <end position="250"/>
    </location>
</feature>
<gene>
    <name evidence="6" type="ORF">ENL26_01480</name>
</gene>
<keyword evidence="4 6" id="KW-0067">ATP-binding</keyword>
<dbReference type="GO" id="GO:0055085">
    <property type="term" value="P:transmembrane transport"/>
    <property type="evidence" value="ECO:0007669"/>
    <property type="project" value="UniProtKB-ARBA"/>
</dbReference>
<dbReference type="PROSITE" id="PS50893">
    <property type="entry name" value="ABC_TRANSPORTER_2"/>
    <property type="match status" value="1"/>
</dbReference>
<keyword evidence="2" id="KW-0813">Transport</keyword>
<dbReference type="InterPro" id="IPR003439">
    <property type="entry name" value="ABC_transporter-like_ATP-bd"/>
</dbReference>
<keyword evidence="3" id="KW-0547">Nucleotide-binding</keyword>
<dbReference type="PANTHER" id="PTHR43776:SF7">
    <property type="entry name" value="D,D-DIPEPTIDE TRANSPORT ATP-BINDING PROTEIN DDPF-RELATED"/>
    <property type="match status" value="1"/>
</dbReference>
<dbReference type="Pfam" id="PF08352">
    <property type="entry name" value="oligo_HPY"/>
    <property type="match status" value="1"/>
</dbReference>
<dbReference type="InterPro" id="IPR027417">
    <property type="entry name" value="P-loop_NTPase"/>
</dbReference>
<evidence type="ECO:0000256" key="1">
    <source>
        <dbReference type="ARBA" id="ARBA00005417"/>
    </source>
</evidence>
<dbReference type="Proteomes" id="UP000886129">
    <property type="component" value="Unassembled WGS sequence"/>
</dbReference>
<accession>A0A7C5I1R3</accession>
<dbReference type="GO" id="GO:0005524">
    <property type="term" value="F:ATP binding"/>
    <property type="evidence" value="ECO:0007669"/>
    <property type="project" value="UniProtKB-KW"/>
</dbReference>
<evidence type="ECO:0000259" key="5">
    <source>
        <dbReference type="PROSITE" id="PS50893"/>
    </source>
</evidence>
<comment type="caution">
    <text evidence="6">The sequence shown here is derived from an EMBL/GenBank/DDBJ whole genome shotgun (WGS) entry which is preliminary data.</text>
</comment>
<dbReference type="EMBL" id="DRTH01000085">
    <property type="protein sequence ID" value="HHF08428.1"/>
    <property type="molecule type" value="Genomic_DNA"/>
</dbReference>
<comment type="similarity">
    <text evidence="1">Belongs to the ABC transporter superfamily.</text>
</comment>
<evidence type="ECO:0000256" key="3">
    <source>
        <dbReference type="ARBA" id="ARBA00022741"/>
    </source>
</evidence>
<reference evidence="6" key="1">
    <citation type="journal article" date="2020" name="mSystems">
        <title>Genome- and Community-Level Interaction Insights into Carbon Utilization and Element Cycling Functions of Hydrothermarchaeota in Hydrothermal Sediment.</title>
        <authorList>
            <person name="Zhou Z."/>
            <person name="Liu Y."/>
            <person name="Xu W."/>
            <person name="Pan J."/>
            <person name="Luo Z.H."/>
            <person name="Li M."/>
        </authorList>
    </citation>
    <scope>NUCLEOTIDE SEQUENCE [LARGE SCALE GENOMIC DNA]</scope>
    <source>
        <strain evidence="6">HyVt-80</strain>
    </source>
</reference>
<dbReference type="AlphaFoldDB" id="A0A7C5I1R3"/>
<sequence>MSVILRIRNLKKYFPTSKKGVFVKAVDGIDFDIYKEDVFALVGESGSGKSTTAYTVIGMYEPTEGKIEYKDLDISRIHWKRPIQLKKNIQIVFQDPGTSLNPSKTVSQILGAPLIIHKHLRGEKLREAIINALNMVELPSEYIYKLPRDIGGGEKQLVAIARALSAGPEFVILDEPTSALDVSIQAKIIRTLLKLKEELGLTYMFITHDLSLVRNISNRVAIMYLGKIVEQGPTSQIFAEPSHPYTQMLLSSIPVVTKAEEALKPKQ</sequence>
<evidence type="ECO:0000256" key="4">
    <source>
        <dbReference type="ARBA" id="ARBA00022840"/>
    </source>
</evidence>
<dbReference type="Gene3D" id="3.40.50.300">
    <property type="entry name" value="P-loop containing nucleotide triphosphate hydrolases"/>
    <property type="match status" value="1"/>
</dbReference>
<dbReference type="GO" id="GO:0015833">
    <property type="term" value="P:peptide transport"/>
    <property type="evidence" value="ECO:0007669"/>
    <property type="project" value="InterPro"/>
</dbReference>
<organism evidence="6">
    <name type="scientific">Kosmotoga arenicorallina</name>
    <dbReference type="NCBI Taxonomy" id="688066"/>
    <lineage>
        <taxon>Bacteria</taxon>
        <taxon>Thermotogati</taxon>
        <taxon>Thermotogota</taxon>
        <taxon>Thermotogae</taxon>
        <taxon>Kosmotogales</taxon>
        <taxon>Kosmotogaceae</taxon>
        <taxon>Kosmotoga</taxon>
    </lineage>
</organism>
<name>A0A7C5I1R3_9BACT</name>
<dbReference type="InterPro" id="IPR013563">
    <property type="entry name" value="Oligopep_ABC_C"/>
</dbReference>
<evidence type="ECO:0000313" key="6">
    <source>
        <dbReference type="EMBL" id="HHF08428.1"/>
    </source>
</evidence>